<dbReference type="SMART" id="SM00233">
    <property type="entry name" value="PH"/>
    <property type="match status" value="2"/>
</dbReference>
<dbReference type="InterPro" id="IPR001849">
    <property type="entry name" value="PH_domain"/>
</dbReference>
<dbReference type="PROSITE" id="PS50003">
    <property type="entry name" value="PH_DOMAIN"/>
    <property type="match status" value="2"/>
</dbReference>
<evidence type="ECO:0000256" key="9">
    <source>
        <dbReference type="ARBA" id="ARBA00023006"/>
    </source>
</evidence>
<feature type="compositionally biased region" description="Low complexity" evidence="11">
    <location>
        <begin position="175"/>
        <end position="196"/>
    </location>
</feature>
<keyword evidence="7" id="KW-0863">Zinc-finger</keyword>
<feature type="region of interest" description="Disordered" evidence="11">
    <location>
        <begin position="344"/>
        <end position="369"/>
    </location>
</feature>
<dbReference type="GO" id="GO:0006914">
    <property type="term" value="P:autophagy"/>
    <property type="evidence" value="ECO:0007669"/>
    <property type="project" value="UniProtKB-KW"/>
</dbReference>
<keyword evidence="5" id="KW-0677">Repeat</keyword>
<evidence type="ECO:0000256" key="3">
    <source>
        <dbReference type="ARBA" id="ARBA00022553"/>
    </source>
</evidence>
<dbReference type="SUPFAM" id="SSF50729">
    <property type="entry name" value="PH domain-like"/>
    <property type="match status" value="2"/>
</dbReference>
<dbReference type="EMBL" id="DYDO01000003">
    <property type="protein sequence ID" value="DBA27433.1"/>
    <property type="molecule type" value="Genomic_DNA"/>
</dbReference>
<dbReference type="Pfam" id="PF13901">
    <property type="entry name" value="RH_dom"/>
    <property type="match status" value="1"/>
</dbReference>
<dbReference type="Proteomes" id="UP001181693">
    <property type="component" value="Unassembled WGS sequence"/>
</dbReference>
<proteinExistence type="predicted"/>
<evidence type="ECO:0000313" key="15">
    <source>
        <dbReference type="Proteomes" id="UP001181693"/>
    </source>
</evidence>
<keyword evidence="6" id="KW-0967">Endosome</keyword>
<evidence type="ECO:0000313" key="14">
    <source>
        <dbReference type="EMBL" id="DBA27433.1"/>
    </source>
</evidence>
<evidence type="ECO:0000256" key="8">
    <source>
        <dbReference type="ARBA" id="ARBA00022833"/>
    </source>
</evidence>
<dbReference type="Gene3D" id="2.30.29.30">
    <property type="entry name" value="Pleckstrin-homology domain (PH domain)/Phosphotyrosine-binding domain (PTB)"/>
    <property type="match status" value="2"/>
</dbReference>
<evidence type="ECO:0008006" key="16">
    <source>
        <dbReference type="Google" id="ProtNLM"/>
    </source>
</evidence>
<dbReference type="SUPFAM" id="SSF140741">
    <property type="entry name" value="RUN domain-like"/>
    <property type="match status" value="1"/>
</dbReference>
<evidence type="ECO:0000256" key="7">
    <source>
        <dbReference type="ARBA" id="ARBA00022771"/>
    </source>
</evidence>
<feature type="compositionally biased region" description="Polar residues" evidence="11">
    <location>
        <begin position="314"/>
        <end position="326"/>
    </location>
</feature>
<evidence type="ECO:0000259" key="12">
    <source>
        <dbReference type="PROSITE" id="PS50003"/>
    </source>
</evidence>
<dbReference type="GO" id="GO:0005770">
    <property type="term" value="C:late endosome"/>
    <property type="evidence" value="ECO:0007669"/>
    <property type="project" value="UniProtKB-SubCell"/>
</dbReference>
<accession>A0AAV3AK15</accession>
<keyword evidence="10" id="KW-0458">Lysosome</keyword>
<feature type="region of interest" description="Disordered" evidence="11">
    <location>
        <begin position="142"/>
        <end position="202"/>
    </location>
</feature>
<evidence type="ECO:0000256" key="6">
    <source>
        <dbReference type="ARBA" id="ARBA00022753"/>
    </source>
</evidence>
<evidence type="ECO:0000259" key="13">
    <source>
        <dbReference type="PROSITE" id="PS50826"/>
    </source>
</evidence>
<dbReference type="InterPro" id="IPR011993">
    <property type="entry name" value="PH-like_dom_sf"/>
</dbReference>
<comment type="caution">
    <text evidence="14">The sequence shown here is derived from an EMBL/GenBank/DDBJ whole genome shotgun (WGS) entry which is preliminary data.</text>
</comment>
<dbReference type="Gene3D" id="1.20.58.900">
    <property type="match status" value="1"/>
</dbReference>
<evidence type="ECO:0000256" key="1">
    <source>
        <dbReference type="ARBA" id="ARBA00004603"/>
    </source>
</evidence>
<evidence type="ECO:0000256" key="10">
    <source>
        <dbReference type="ARBA" id="ARBA00023228"/>
    </source>
</evidence>
<keyword evidence="9" id="KW-0072">Autophagy</keyword>
<dbReference type="GO" id="GO:0008270">
    <property type="term" value="F:zinc ion binding"/>
    <property type="evidence" value="ECO:0007669"/>
    <property type="project" value="UniProtKB-KW"/>
</dbReference>
<name>A0AAV3AK15_PYXAD</name>
<dbReference type="InterPro" id="IPR025258">
    <property type="entry name" value="RH_dom"/>
</dbReference>
<feature type="domain" description="PH" evidence="12">
    <location>
        <begin position="476"/>
        <end position="507"/>
    </location>
</feature>
<protein>
    <recommendedName>
        <fullName evidence="16">Pleckstrin homology domain containing, family M (with RUN domain) member 1</fullName>
    </recommendedName>
</protein>
<keyword evidence="3" id="KW-0597">Phosphoprotein</keyword>
<feature type="compositionally biased region" description="Low complexity" evidence="11">
    <location>
        <begin position="150"/>
        <end position="167"/>
    </location>
</feature>
<feature type="region of interest" description="Disordered" evidence="11">
    <location>
        <begin position="226"/>
        <end position="281"/>
    </location>
</feature>
<dbReference type="GO" id="GO:0005765">
    <property type="term" value="C:lysosomal membrane"/>
    <property type="evidence" value="ECO:0007669"/>
    <property type="project" value="UniProtKB-SubCell"/>
</dbReference>
<comment type="subcellular location">
    <subcellularLocation>
        <location evidence="1">Late endosome</location>
    </subcellularLocation>
    <subcellularLocation>
        <location evidence="2">Lysosome membrane</location>
    </subcellularLocation>
</comment>
<dbReference type="AlphaFoldDB" id="A0AAV3AK15"/>
<feature type="region of interest" description="Disordered" evidence="11">
    <location>
        <begin position="300"/>
        <end position="330"/>
    </location>
</feature>
<dbReference type="PANTHER" id="PTHR12326:SF5">
    <property type="entry name" value="PLECKSTRIN HOMOLOGY DOMAIN-CONTAINING FAMILY M MEMBER 1"/>
    <property type="match status" value="1"/>
</dbReference>
<dbReference type="Pfam" id="PF02759">
    <property type="entry name" value="RUN"/>
    <property type="match status" value="1"/>
</dbReference>
<feature type="domain" description="RUN" evidence="13">
    <location>
        <begin position="1"/>
        <end position="115"/>
    </location>
</feature>
<dbReference type="InterPro" id="IPR004012">
    <property type="entry name" value="Run_dom"/>
</dbReference>
<dbReference type="SMART" id="SM00593">
    <property type="entry name" value="RUN"/>
    <property type="match status" value="1"/>
</dbReference>
<feature type="compositionally biased region" description="Low complexity" evidence="11">
    <location>
        <begin position="233"/>
        <end position="247"/>
    </location>
</feature>
<dbReference type="PANTHER" id="PTHR12326">
    <property type="entry name" value="PLECKSTRIN HOMOLOGY DOMAIN CONTAINING PROTEIN"/>
    <property type="match status" value="1"/>
</dbReference>
<gene>
    <name evidence="14" type="ORF">GDO54_007927</name>
</gene>
<sequence length="922" mass="104039">MPTERRKRNKGRHVSLPQPAFWPLLKAITHRNVISQLENITYVSSDVGRCRSWLRLALNDCLMECYFLSLLRERSRLVEYYQPFALMLDVEDCDVVVSYLQGLSSLTFDLSYKSSILNEWTLSPLSLAGLWRDESEQVKSYEPHRRKSLDSVSQSSSSDDANNSMINGCQRKADSSTLSLDTGSSSSQLSSSLGSDEQSRGPAAPILAQRSTFSSMVTDGTNMEQLSKSPAEGIDTGISSASGTTSPSSPPSPLILDTPSSDFAEPTEALPSEGSEPVLEGCVTDTKDSASLVCDMVAENTSESRSQADVEPQSGVTLCPESSVQPPKSWISEEDFAQVDPTIPLKETPVGQFPSRSSEPAPPQSCGQKQPGKVFHVVHRRQMGNCVLPFTKTHCCLFFVVSKLSFSSGIPNPFRGLLMLGSLERKNTLGLYKSYYCELTPYEFRLQPEGDEQSCAETCSLLRCESVGPAHTDGRFDLQFHNKRLYLRAASRDEAQDWVDRITEAIQKFRPNKDDTWEILKVPDSPRSLQDFKIRSPCKDPESPGVVLDWSCLLEVEPDALKESVLYMRIQKKWTRFVFSLSDRALKCFLPRDSEKSLYSVYSIETVKDILPDSSLGSPSCFRLVTTKGSLQLQAESAKEAKAWRELVRAAYLESEDDPNFLPIGNFQIKSHIKDHLLFQYLLHIPTERGLDLQNFKCAGCHKQIGFQFGKAKLCAYSGLYYCDLCHQDEKSIIPSRIVHNWDMTERAVSRQAVNFLKIVQTEPLFNVKYLNESLYQHTKTMCEIEHNRQKLRLLGEYLRTCRSGAVQELNTSLDQRSYLLDCAHTYSLQDLKQIADGVFEAFLQSAVEFACTHVFQCDRCSQRGFICQICNSDEIIYPFQFDTTTRCSECKTVFHIPCKAQQTECPRCLRRRRYQDQGLML</sequence>
<keyword evidence="4" id="KW-0479">Metal-binding</keyword>
<organism evidence="14 15">
    <name type="scientific">Pyxicephalus adspersus</name>
    <name type="common">African bullfrog</name>
    <dbReference type="NCBI Taxonomy" id="30357"/>
    <lineage>
        <taxon>Eukaryota</taxon>
        <taxon>Metazoa</taxon>
        <taxon>Chordata</taxon>
        <taxon>Craniata</taxon>
        <taxon>Vertebrata</taxon>
        <taxon>Euteleostomi</taxon>
        <taxon>Amphibia</taxon>
        <taxon>Batrachia</taxon>
        <taxon>Anura</taxon>
        <taxon>Neobatrachia</taxon>
        <taxon>Ranoidea</taxon>
        <taxon>Pyxicephalidae</taxon>
        <taxon>Pyxicephalinae</taxon>
        <taxon>Pyxicephalus</taxon>
    </lineage>
</organism>
<evidence type="ECO:0000256" key="2">
    <source>
        <dbReference type="ARBA" id="ARBA00004656"/>
    </source>
</evidence>
<reference evidence="14" key="1">
    <citation type="thesis" date="2020" institute="ProQuest LLC" country="789 East Eisenhower Parkway, Ann Arbor, MI, USA">
        <title>Comparative Genomics and Chromosome Evolution.</title>
        <authorList>
            <person name="Mudd A.B."/>
        </authorList>
    </citation>
    <scope>NUCLEOTIDE SEQUENCE</scope>
    <source>
        <strain evidence="14">1538</strain>
        <tissue evidence="14">Blood</tissue>
    </source>
</reference>
<evidence type="ECO:0000256" key="5">
    <source>
        <dbReference type="ARBA" id="ARBA00022737"/>
    </source>
</evidence>
<keyword evidence="8" id="KW-0862">Zinc</keyword>
<evidence type="ECO:0000256" key="11">
    <source>
        <dbReference type="SAM" id="MobiDB-lite"/>
    </source>
</evidence>
<evidence type="ECO:0000256" key="4">
    <source>
        <dbReference type="ARBA" id="ARBA00022723"/>
    </source>
</evidence>
<dbReference type="InterPro" id="IPR051366">
    <property type="entry name" value="DEF8"/>
</dbReference>
<keyword evidence="15" id="KW-1185">Reference proteome</keyword>
<dbReference type="SMART" id="SM01175">
    <property type="entry name" value="DUF4206"/>
    <property type="match status" value="1"/>
</dbReference>
<dbReference type="InterPro" id="IPR037213">
    <property type="entry name" value="Run_dom_sf"/>
</dbReference>
<dbReference type="PROSITE" id="PS50826">
    <property type="entry name" value="RUN"/>
    <property type="match status" value="1"/>
</dbReference>
<feature type="domain" description="PH" evidence="12">
    <location>
        <begin position="559"/>
        <end position="653"/>
    </location>
</feature>